<reference evidence="3" key="1">
    <citation type="journal article" date="2019" name="Int. J. Syst. Evol. Microbiol.">
        <title>The Global Catalogue of Microorganisms (GCM) 10K type strain sequencing project: providing services to taxonomists for standard genome sequencing and annotation.</title>
        <authorList>
            <consortium name="The Broad Institute Genomics Platform"/>
            <consortium name="The Broad Institute Genome Sequencing Center for Infectious Disease"/>
            <person name="Wu L."/>
            <person name="Ma J."/>
        </authorList>
    </citation>
    <scope>NUCLEOTIDE SEQUENCE [LARGE SCALE GENOMIC DNA]</scope>
    <source>
        <strain evidence="3">JCM 18956</strain>
    </source>
</reference>
<feature type="transmembrane region" description="Helical" evidence="1">
    <location>
        <begin position="130"/>
        <end position="152"/>
    </location>
</feature>
<comment type="caution">
    <text evidence="2">The sequence shown here is derived from an EMBL/GenBank/DDBJ whole genome shotgun (WGS) entry which is preliminary data.</text>
</comment>
<keyword evidence="1" id="KW-0812">Transmembrane</keyword>
<protein>
    <submittedName>
        <fullName evidence="2">Uncharacterized protein</fullName>
    </submittedName>
</protein>
<dbReference type="Proteomes" id="UP001501295">
    <property type="component" value="Unassembled WGS sequence"/>
</dbReference>
<feature type="transmembrane region" description="Helical" evidence="1">
    <location>
        <begin position="37"/>
        <end position="60"/>
    </location>
</feature>
<feature type="transmembrane region" description="Helical" evidence="1">
    <location>
        <begin position="66"/>
        <end position="85"/>
    </location>
</feature>
<keyword evidence="3" id="KW-1185">Reference proteome</keyword>
<dbReference type="RefSeq" id="WP_345373788.1">
    <property type="nucleotide sequence ID" value="NZ_BAABLM010000001.1"/>
</dbReference>
<keyword evidence="1" id="KW-1133">Transmembrane helix</keyword>
<organism evidence="2 3">
    <name type="scientific">Frondihabitans cladoniiphilus</name>
    <dbReference type="NCBI Taxonomy" id="715785"/>
    <lineage>
        <taxon>Bacteria</taxon>
        <taxon>Bacillati</taxon>
        <taxon>Actinomycetota</taxon>
        <taxon>Actinomycetes</taxon>
        <taxon>Micrococcales</taxon>
        <taxon>Microbacteriaceae</taxon>
        <taxon>Frondihabitans</taxon>
    </lineage>
</organism>
<evidence type="ECO:0000256" key="1">
    <source>
        <dbReference type="SAM" id="Phobius"/>
    </source>
</evidence>
<keyword evidence="1" id="KW-0472">Membrane</keyword>
<evidence type="ECO:0000313" key="2">
    <source>
        <dbReference type="EMBL" id="GAA4668766.1"/>
    </source>
</evidence>
<name>A0ABP8VQ83_9MICO</name>
<evidence type="ECO:0000313" key="3">
    <source>
        <dbReference type="Proteomes" id="UP001501295"/>
    </source>
</evidence>
<proteinExistence type="predicted"/>
<feature type="transmembrane region" description="Helical" evidence="1">
    <location>
        <begin position="97"/>
        <end position="118"/>
    </location>
</feature>
<sequence length="168" mass="17737">MSAPGTPPPRRSAAPHGYHLDGEGLLVPDTKAGASPALFVGLWIAEAVFIGLALVGILLRPWLPETFGVVTAFVWLLLFLATTALHSRARLRPAATVAEKIGAVAGMLVAIAWAVWLGLSLPSLAVSKGIGPRILLAVAGEAALMVAAVLAYRGRMFHWRKPWVAPPR</sequence>
<dbReference type="EMBL" id="BAABLM010000001">
    <property type="protein sequence ID" value="GAA4668766.1"/>
    <property type="molecule type" value="Genomic_DNA"/>
</dbReference>
<gene>
    <name evidence="2" type="ORF">GCM10025780_09600</name>
</gene>
<accession>A0ABP8VQ83</accession>